<dbReference type="PROSITE" id="PS00638">
    <property type="entry name" value="PII_GLNB_CTER"/>
    <property type="match status" value="1"/>
</dbReference>
<dbReference type="SUPFAM" id="SSF54913">
    <property type="entry name" value="GlnB-like"/>
    <property type="match status" value="1"/>
</dbReference>
<dbReference type="PROSITE" id="PS51343">
    <property type="entry name" value="PII_GLNB_DOM"/>
    <property type="match status" value="1"/>
</dbReference>
<comment type="similarity">
    <text evidence="1">Belongs to the P(II) protein family.</text>
</comment>
<evidence type="ECO:0000313" key="4">
    <source>
        <dbReference type="EMBL" id="SEW11550.1"/>
    </source>
</evidence>
<gene>
    <name evidence="2" type="ORF">A3L14_03005</name>
    <name evidence="3" type="ORF">AMR53_09765</name>
    <name evidence="4" type="ORF">SAMN05216170_1678</name>
</gene>
<evidence type="ECO:0000313" key="6">
    <source>
        <dbReference type="Proteomes" id="UP000182125"/>
    </source>
</evidence>
<dbReference type="InterPro" id="IPR017918">
    <property type="entry name" value="N-reg_PII_CS"/>
</dbReference>
<proteinExistence type="inferred from homology"/>
<reference evidence="4 6" key="3">
    <citation type="submission" date="2016-10" db="EMBL/GenBank/DDBJ databases">
        <authorList>
            <person name="de Groot N.N."/>
        </authorList>
    </citation>
    <scope>NUCLEOTIDE SEQUENCE [LARGE SCALE GENOMIC DNA]</scope>
    <source>
        <strain evidence="4 6">OGL-20</strain>
    </source>
</reference>
<dbReference type="AlphaFoldDB" id="A0A0Q2M1D3"/>
<evidence type="ECO:0000313" key="5">
    <source>
        <dbReference type="Proteomes" id="UP000051862"/>
    </source>
</evidence>
<reference evidence="3 5" key="1">
    <citation type="submission" date="2015-08" db="EMBL/GenBank/DDBJ databases">
        <title>Thermococcus thioreducens DSM 14981 genome sequencing.</title>
        <authorList>
            <person name="Hong S.-J."/>
            <person name="Kim M.-C."/>
            <person name="Shin J.-H."/>
        </authorList>
    </citation>
    <scope>NUCLEOTIDE SEQUENCE [LARGE SCALE GENOMIC DNA]</scope>
    <source>
        <strain evidence="3 5">DSM 14981</strain>
    </source>
</reference>
<dbReference type="Proteomes" id="UP000051862">
    <property type="component" value="Unassembled WGS sequence"/>
</dbReference>
<evidence type="ECO:0000313" key="7">
    <source>
        <dbReference type="Proteomes" id="UP000250136"/>
    </source>
</evidence>
<organism evidence="3 5">
    <name type="scientific">Thermococcus thioreducens</name>
    <dbReference type="NCBI Taxonomy" id="277988"/>
    <lineage>
        <taxon>Archaea</taxon>
        <taxon>Methanobacteriati</taxon>
        <taxon>Methanobacteriota</taxon>
        <taxon>Thermococci</taxon>
        <taxon>Thermococcales</taxon>
        <taxon>Thermococcaceae</taxon>
        <taxon>Thermococcus</taxon>
    </lineage>
</organism>
<dbReference type="STRING" id="277988.SAMN05216170_1678"/>
<dbReference type="GO" id="GO:0005524">
    <property type="term" value="F:ATP binding"/>
    <property type="evidence" value="ECO:0007669"/>
    <property type="project" value="TreeGrafter"/>
</dbReference>
<dbReference type="GeneID" id="33333357"/>
<dbReference type="PRINTS" id="PR00340">
    <property type="entry name" value="PIIGLNB"/>
</dbReference>
<dbReference type="Proteomes" id="UP000182125">
    <property type="component" value="Unassembled WGS sequence"/>
</dbReference>
<dbReference type="GO" id="GO:0005829">
    <property type="term" value="C:cytosol"/>
    <property type="evidence" value="ECO:0007669"/>
    <property type="project" value="TreeGrafter"/>
</dbReference>
<accession>A0A0Q2M1D3</accession>
<dbReference type="KEGG" id="ttd:A3L14_03005"/>
<dbReference type="OrthoDB" id="10960at2157"/>
<keyword evidence="7" id="KW-1185">Reference proteome</keyword>
<dbReference type="PANTHER" id="PTHR30115:SF11">
    <property type="entry name" value="NITROGEN REGULATORY PROTEIN P-II HOMOLOG"/>
    <property type="match status" value="1"/>
</dbReference>
<dbReference type="Proteomes" id="UP000250136">
    <property type="component" value="Chromosome"/>
</dbReference>
<dbReference type="Gene3D" id="3.30.70.120">
    <property type="match status" value="1"/>
</dbReference>
<evidence type="ECO:0000313" key="2">
    <source>
        <dbReference type="EMBL" id="ASJ11918.1"/>
    </source>
</evidence>
<evidence type="ECO:0000313" key="3">
    <source>
        <dbReference type="EMBL" id="KQH81674.1"/>
    </source>
</evidence>
<dbReference type="EMBL" id="CP015105">
    <property type="protein sequence ID" value="ASJ11918.1"/>
    <property type="molecule type" value="Genomic_DNA"/>
</dbReference>
<dbReference type="InterPro" id="IPR011322">
    <property type="entry name" value="N-reg_PII-like_a/b"/>
</dbReference>
<dbReference type="GO" id="GO:0030234">
    <property type="term" value="F:enzyme regulator activity"/>
    <property type="evidence" value="ECO:0007669"/>
    <property type="project" value="InterPro"/>
</dbReference>
<reference evidence="2 7" key="2">
    <citation type="submission" date="2016-04" db="EMBL/GenBank/DDBJ databases">
        <title>Complete genome sequence of Thermococcus thioreducens type strain OGL-20P.</title>
        <authorList>
            <person name="Oger P.M."/>
        </authorList>
    </citation>
    <scope>NUCLEOTIDE SEQUENCE [LARGE SCALE GENOMIC DNA]</scope>
    <source>
        <strain evidence="2 7">OGL-20P</strain>
    </source>
</reference>
<protein>
    <submittedName>
        <fullName evidence="4">Nitrogen regulatory protein P-II family</fullName>
    </submittedName>
    <submittedName>
        <fullName evidence="3">Transcriptional regulator</fullName>
    </submittedName>
</protein>
<dbReference type="SMART" id="SM00938">
    <property type="entry name" value="P-II"/>
    <property type="match status" value="1"/>
</dbReference>
<dbReference type="GO" id="GO:0006808">
    <property type="term" value="P:regulation of nitrogen utilization"/>
    <property type="evidence" value="ECO:0007669"/>
    <property type="project" value="InterPro"/>
</dbReference>
<dbReference type="InterPro" id="IPR002187">
    <property type="entry name" value="N-reg_PII"/>
</dbReference>
<dbReference type="PATRIC" id="fig|277988.4.peg.2057"/>
<name>A0A0Q2M1D3_9EURY</name>
<dbReference type="PANTHER" id="PTHR30115">
    <property type="entry name" value="NITROGEN REGULATORY PROTEIN P-II"/>
    <property type="match status" value="1"/>
</dbReference>
<dbReference type="EMBL" id="LIXN01000018">
    <property type="protein sequence ID" value="KQH81674.1"/>
    <property type="molecule type" value="Genomic_DNA"/>
</dbReference>
<evidence type="ECO:0000256" key="1">
    <source>
        <dbReference type="RuleBase" id="RU003936"/>
    </source>
</evidence>
<dbReference type="InterPro" id="IPR015867">
    <property type="entry name" value="N-reg_PII/ATP_PRibTrfase_C"/>
</dbReference>
<dbReference type="EMBL" id="FOIW01000002">
    <property type="protein sequence ID" value="SEW11550.1"/>
    <property type="molecule type" value="Genomic_DNA"/>
</dbReference>
<sequence>MKKVEAIIRGNDFDRVKNALKQIGIVPLTAYPVQGRGVQGGVPPYDLLPKMKLEIVVKDKDLEKVVDVIIRNARSGTPGDGKIFIIPVEDAVRIRTGERGNEALY</sequence>
<dbReference type="Pfam" id="PF00543">
    <property type="entry name" value="P-II"/>
    <property type="match status" value="1"/>
</dbReference>
<dbReference type="RefSeq" id="WP_055430076.1">
    <property type="nucleotide sequence ID" value="NZ_CP015105.1"/>
</dbReference>